<evidence type="ECO:0000313" key="2">
    <source>
        <dbReference type="EMBL" id="KAL0957324.1"/>
    </source>
</evidence>
<proteinExistence type="predicted"/>
<dbReference type="Proteomes" id="UP001556367">
    <property type="component" value="Unassembled WGS sequence"/>
</dbReference>
<gene>
    <name evidence="2" type="ORF">HGRIS_001132</name>
</gene>
<feature type="compositionally biased region" description="Low complexity" evidence="1">
    <location>
        <begin position="92"/>
        <end position="123"/>
    </location>
</feature>
<reference evidence="3" key="1">
    <citation type="submission" date="2024-06" db="EMBL/GenBank/DDBJ databases">
        <title>Multi-omics analyses provide insights into the biosynthesis of the anticancer antibiotic pleurotin in Hohenbuehelia grisea.</title>
        <authorList>
            <person name="Weaver J.A."/>
            <person name="Alberti F."/>
        </authorList>
    </citation>
    <scope>NUCLEOTIDE SEQUENCE [LARGE SCALE GENOMIC DNA]</scope>
    <source>
        <strain evidence="3">T-177</strain>
    </source>
</reference>
<feature type="region of interest" description="Disordered" evidence="1">
    <location>
        <begin position="82"/>
        <end position="153"/>
    </location>
</feature>
<dbReference type="EMBL" id="JASNQZ010000005">
    <property type="protein sequence ID" value="KAL0957324.1"/>
    <property type="molecule type" value="Genomic_DNA"/>
</dbReference>
<protein>
    <submittedName>
        <fullName evidence="2">Uncharacterized protein</fullName>
    </submittedName>
</protein>
<organism evidence="2 3">
    <name type="scientific">Hohenbuehelia grisea</name>
    <dbReference type="NCBI Taxonomy" id="104357"/>
    <lineage>
        <taxon>Eukaryota</taxon>
        <taxon>Fungi</taxon>
        <taxon>Dikarya</taxon>
        <taxon>Basidiomycota</taxon>
        <taxon>Agaricomycotina</taxon>
        <taxon>Agaricomycetes</taxon>
        <taxon>Agaricomycetidae</taxon>
        <taxon>Agaricales</taxon>
        <taxon>Pleurotineae</taxon>
        <taxon>Pleurotaceae</taxon>
        <taxon>Hohenbuehelia</taxon>
    </lineage>
</organism>
<comment type="caution">
    <text evidence="2">The sequence shown here is derived from an EMBL/GenBank/DDBJ whole genome shotgun (WGS) entry which is preliminary data.</text>
</comment>
<accession>A0ABR3JNY5</accession>
<keyword evidence="3" id="KW-1185">Reference proteome</keyword>
<feature type="compositionally biased region" description="Polar residues" evidence="1">
    <location>
        <begin position="8"/>
        <end position="23"/>
    </location>
</feature>
<evidence type="ECO:0000313" key="3">
    <source>
        <dbReference type="Proteomes" id="UP001556367"/>
    </source>
</evidence>
<feature type="region of interest" description="Disordered" evidence="1">
    <location>
        <begin position="1"/>
        <end position="28"/>
    </location>
</feature>
<evidence type="ECO:0000256" key="1">
    <source>
        <dbReference type="SAM" id="MobiDB-lite"/>
    </source>
</evidence>
<name>A0ABR3JNY5_9AGAR</name>
<sequence length="153" mass="16713">MRLARHNGGQNRSLNCNYPTESGRNGMCKQSAWPERRLVEHALPAFHTSTISPYYCSHTFVNALNGTSQPPIPFRDLQKLNPSQLHHARELSSSSPVVSAQPAQDKENSPPQQSPTTSTDPSTLKYFPGSRLRSSPPAVAHGSYVPASTVSAF</sequence>